<proteinExistence type="predicted"/>
<comment type="caution">
    <text evidence="2">The sequence shown here is derived from an EMBL/GenBank/DDBJ whole genome shotgun (WGS) entry which is preliminary data.</text>
</comment>
<evidence type="ECO:0000313" key="3">
    <source>
        <dbReference type="Proteomes" id="UP001058124"/>
    </source>
</evidence>
<dbReference type="InterPro" id="IPR013321">
    <property type="entry name" value="Arc_rbn_hlx_hlx"/>
</dbReference>
<name>A0AAV5MWA1_9GAMM</name>
<accession>A0AAV5MWA1</accession>
<keyword evidence="3" id="KW-1185">Reference proteome</keyword>
<dbReference type="AlphaFoldDB" id="A0AAV5MWA1"/>
<protein>
    <recommendedName>
        <fullName evidence="4">Arc family DNA-binding protein</fullName>
    </recommendedName>
</protein>
<evidence type="ECO:0000313" key="2">
    <source>
        <dbReference type="EMBL" id="GKX54120.1"/>
    </source>
</evidence>
<reference evidence="2" key="1">
    <citation type="submission" date="2022-06" db="EMBL/GenBank/DDBJ databases">
        <title>Draft genome sequences of Leminorella grimontii str. JCM5902.</title>
        <authorList>
            <person name="Wakabayashi Y."/>
            <person name="Kojima K."/>
        </authorList>
    </citation>
    <scope>NUCLEOTIDE SEQUENCE</scope>
    <source>
        <strain evidence="2">JCM 5902</strain>
    </source>
</reference>
<evidence type="ECO:0000256" key="1">
    <source>
        <dbReference type="SAM" id="MobiDB-lite"/>
    </source>
</evidence>
<dbReference type="InterPro" id="IPR010985">
    <property type="entry name" value="Ribbon_hlx_hlx"/>
</dbReference>
<sequence>MMNKDKKTINPMQLRIPPELKGGIQQSANRSMRTMHSEVVYRLKLLDEMEKKGEITI</sequence>
<dbReference type="Proteomes" id="UP001058124">
    <property type="component" value="Unassembled WGS sequence"/>
</dbReference>
<gene>
    <name evidence="2" type="ORF">SOASR030_02320</name>
</gene>
<feature type="compositionally biased region" description="Polar residues" evidence="1">
    <location>
        <begin position="24"/>
        <end position="33"/>
    </location>
</feature>
<feature type="region of interest" description="Disordered" evidence="1">
    <location>
        <begin position="1"/>
        <end position="33"/>
    </location>
</feature>
<dbReference type="GO" id="GO:0006355">
    <property type="term" value="P:regulation of DNA-templated transcription"/>
    <property type="evidence" value="ECO:0007669"/>
    <property type="project" value="InterPro"/>
</dbReference>
<organism evidence="2 3">
    <name type="scientific">Leminorella grimontii</name>
    <dbReference type="NCBI Taxonomy" id="82981"/>
    <lineage>
        <taxon>Bacteria</taxon>
        <taxon>Pseudomonadati</taxon>
        <taxon>Pseudomonadota</taxon>
        <taxon>Gammaproteobacteria</taxon>
        <taxon>Enterobacterales</taxon>
        <taxon>Budviciaceae</taxon>
        <taxon>Leminorella</taxon>
    </lineage>
</organism>
<dbReference type="Gene3D" id="1.10.1220.10">
    <property type="entry name" value="Met repressor-like"/>
    <property type="match status" value="1"/>
</dbReference>
<dbReference type="EMBL" id="BRLH01000001">
    <property type="protein sequence ID" value="GKX54120.1"/>
    <property type="molecule type" value="Genomic_DNA"/>
</dbReference>
<dbReference type="GO" id="GO:0043565">
    <property type="term" value="F:sequence-specific DNA binding"/>
    <property type="evidence" value="ECO:0007669"/>
    <property type="project" value="UniProtKB-ARBA"/>
</dbReference>
<dbReference type="SUPFAM" id="SSF47598">
    <property type="entry name" value="Ribbon-helix-helix"/>
    <property type="match status" value="1"/>
</dbReference>
<evidence type="ECO:0008006" key="4">
    <source>
        <dbReference type="Google" id="ProtNLM"/>
    </source>
</evidence>